<proteinExistence type="inferred from homology"/>
<comment type="subunit">
    <text evidence="4">Interacts with the cytoplasmic NapA precursor.</text>
</comment>
<dbReference type="Gene3D" id="3.30.70.920">
    <property type="match status" value="1"/>
</dbReference>
<dbReference type="GO" id="GO:0051224">
    <property type="term" value="P:negative regulation of protein transport"/>
    <property type="evidence" value="ECO:0007669"/>
    <property type="project" value="UniProtKB-UniRule"/>
</dbReference>
<evidence type="ECO:0000256" key="4">
    <source>
        <dbReference type="HAMAP-Rule" id="MF_02200"/>
    </source>
</evidence>
<dbReference type="AlphaFoldDB" id="A0A450XX15"/>
<accession>A0A450XX15</accession>
<keyword evidence="2 4" id="KW-0963">Cytoplasm</keyword>
<dbReference type="EMBL" id="CAADFP010000225">
    <property type="protein sequence ID" value="VFK33813.1"/>
    <property type="molecule type" value="Genomic_DNA"/>
</dbReference>
<dbReference type="EMBL" id="CAADFM010000211">
    <property type="protein sequence ID" value="VFK18971.1"/>
    <property type="molecule type" value="Genomic_DNA"/>
</dbReference>
<dbReference type="PANTHER" id="PTHR38603:SF1">
    <property type="entry name" value="CHAPERONE NAPD"/>
    <property type="match status" value="1"/>
</dbReference>
<gene>
    <name evidence="4" type="primary">napD</name>
    <name evidence="6" type="ORF">BECKLPF1236A_GA0070988_102114</name>
    <name evidence="7" type="ORF">BECKLPF1236C_GA0070990_102253</name>
</gene>
<dbReference type="GO" id="GO:0005048">
    <property type="term" value="F:signal sequence binding"/>
    <property type="evidence" value="ECO:0007669"/>
    <property type="project" value="UniProtKB-UniRule"/>
</dbReference>
<comment type="subcellular location">
    <subcellularLocation>
        <location evidence="1 4">Cytoplasm</location>
    </subcellularLocation>
</comment>
<evidence type="ECO:0000313" key="6">
    <source>
        <dbReference type="EMBL" id="VFK18971.1"/>
    </source>
</evidence>
<evidence type="ECO:0000313" key="7">
    <source>
        <dbReference type="EMBL" id="VFK33813.1"/>
    </source>
</evidence>
<name>A0A450XX15_9GAMM</name>
<evidence type="ECO:0000256" key="1">
    <source>
        <dbReference type="ARBA" id="ARBA00004496"/>
    </source>
</evidence>
<feature type="region of interest" description="Disordered" evidence="5">
    <location>
        <begin position="1"/>
        <end position="24"/>
    </location>
</feature>
<dbReference type="GO" id="GO:0005737">
    <property type="term" value="C:cytoplasm"/>
    <property type="evidence" value="ECO:0007669"/>
    <property type="project" value="UniProtKB-SubCell"/>
</dbReference>
<dbReference type="Pfam" id="PF03927">
    <property type="entry name" value="NapD"/>
    <property type="match status" value="1"/>
</dbReference>
<dbReference type="HAMAP" id="MF_02200">
    <property type="entry name" value="NapD"/>
    <property type="match status" value="1"/>
</dbReference>
<evidence type="ECO:0000256" key="5">
    <source>
        <dbReference type="SAM" id="MobiDB-lite"/>
    </source>
</evidence>
<evidence type="ECO:0000256" key="3">
    <source>
        <dbReference type="ARBA" id="ARBA00023186"/>
    </source>
</evidence>
<organism evidence="7">
    <name type="scientific">Candidatus Kentrum sp. LPFa</name>
    <dbReference type="NCBI Taxonomy" id="2126335"/>
    <lineage>
        <taxon>Bacteria</taxon>
        <taxon>Pseudomonadati</taxon>
        <taxon>Pseudomonadota</taxon>
        <taxon>Gammaproteobacteria</taxon>
        <taxon>Candidatus Kentrum</taxon>
    </lineage>
</organism>
<evidence type="ECO:0000256" key="2">
    <source>
        <dbReference type="ARBA" id="ARBA00022490"/>
    </source>
</evidence>
<dbReference type="InterPro" id="IPR005623">
    <property type="entry name" value="Chaperone_NapD_NO3_reduct"/>
</dbReference>
<dbReference type="PANTHER" id="PTHR38603">
    <property type="entry name" value="CHAPERONE NAPD"/>
    <property type="match status" value="1"/>
</dbReference>
<keyword evidence="3 4" id="KW-0143">Chaperone</keyword>
<comment type="function">
    <text evidence="4">Chaperone for NapA, the catalytic subunit of the periplasmic nitrate reductase. It binds directly and specifically to the twin-arginine signal peptide of NapA, preventing premature interaction with the Tat translocase and premature export.</text>
</comment>
<protein>
    <recommendedName>
        <fullName evidence="4">Chaperone NapD</fullName>
    </recommendedName>
    <alternativeName>
        <fullName evidence="4">NapA signal peptide-binding chaperone NapD</fullName>
    </alternativeName>
</protein>
<comment type="similarity">
    <text evidence="4">Belongs to the NapD family.</text>
</comment>
<sequence length="119" mass="13147">MDARLNIAPIRLDPHSPANPSNNGSNRMDICSILLYARPERLVSVQDILRGMEGVEIHAATPDGRVVISVERDDQAQFGETVLGLRGISGVIDANLVYHFHEEDFEDTPVEINERGNTP</sequence>
<reference evidence="7" key="1">
    <citation type="submission" date="2019-02" db="EMBL/GenBank/DDBJ databases">
        <authorList>
            <person name="Gruber-Vodicka R. H."/>
            <person name="Seah K. B. B."/>
        </authorList>
    </citation>
    <scope>NUCLEOTIDE SEQUENCE</scope>
    <source>
        <strain evidence="6">BECK_S312</strain>
        <strain evidence="7">BECK_S426</strain>
    </source>
</reference>